<sequence>MKIRTLFQLFALFILAVASAQSSAIDDEHTERRLRGPHKAGRGFNKRPFKGGRGKKGPYKGPYKGGRPAKKGFNKGPYRKGGPGRKGPYKRGRGGPYKKGWGGRGGRGRQGGYRKHTKSF</sequence>
<keyword evidence="4" id="KW-1185">Reference proteome</keyword>
<feature type="chain" id="PRO_5019549556" evidence="2">
    <location>
        <begin position="21"/>
        <end position="120"/>
    </location>
</feature>
<evidence type="ECO:0000313" key="4">
    <source>
        <dbReference type="Proteomes" id="UP000291116"/>
    </source>
</evidence>
<accession>A0A448ZG37</accession>
<dbReference type="EMBL" id="CAACVS010000319">
    <property type="protein sequence ID" value="VEU40951.1"/>
    <property type="molecule type" value="Genomic_DNA"/>
</dbReference>
<reference evidence="3 4" key="1">
    <citation type="submission" date="2019-01" db="EMBL/GenBank/DDBJ databases">
        <authorList>
            <person name="Ferrante I. M."/>
        </authorList>
    </citation>
    <scope>NUCLEOTIDE SEQUENCE [LARGE SCALE GENOMIC DNA]</scope>
    <source>
        <strain evidence="3 4">B856</strain>
    </source>
</reference>
<protein>
    <submittedName>
        <fullName evidence="3">Uncharacterized protein</fullName>
    </submittedName>
</protein>
<dbReference type="Proteomes" id="UP000291116">
    <property type="component" value="Unassembled WGS sequence"/>
</dbReference>
<evidence type="ECO:0000256" key="1">
    <source>
        <dbReference type="SAM" id="MobiDB-lite"/>
    </source>
</evidence>
<name>A0A448ZG37_9STRA</name>
<proteinExistence type="predicted"/>
<evidence type="ECO:0000313" key="3">
    <source>
        <dbReference type="EMBL" id="VEU40951.1"/>
    </source>
</evidence>
<dbReference type="AlphaFoldDB" id="A0A448ZG37"/>
<evidence type="ECO:0000256" key="2">
    <source>
        <dbReference type="SAM" id="SignalP"/>
    </source>
</evidence>
<feature type="compositionally biased region" description="Basic residues" evidence="1">
    <location>
        <begin position="35"/>
        <end position="58"/>
    </location>
</feature>
<keyword evidence="2" id="KW-0732">Signal</keyword>
<feature type="compositionally biased region" description="Gly residues" evidence="1">
    <location>
        <begin position="94"/>
        <end position="111"/>
    </location>
</feature>
<feature type="region of interest" description="Disordered" evidence="1">
    <location>
        <begin position="21"/>
        <end position="120"/>
    </location>
</feature>
<organism evidence="3 4">
    <name type="scientific">Pseudo-nitzschia multistriata</name>
    <dbReference type="NCBI Taxonomy" id="183589"/>
    <lineage>
        <taxon>Eukaryota</taxon>
        <taxon>Sar</taxon>
        <taxon>Stramenopiles</taxon>
        <taxon>Ochrophyta</taxon>
        <taxon>Bacillariophyta</taxon>
        <taxon>Bacillariophyceae</taxon>
        <taxon>Bacillariophycidae</taxon>
        <taxon>Bacillariales</taxon>
        <taxon>Bacillariaceae</taxon>
        <taxon>Pseudo-nitzschia</taxon>
    </lineage>
</organism>
<gene>
    <name evidence="3" type="ORF">PSNMU_V1.4_AUG-EV-PASAV3_0078500</name>
</gene>
<feature type="signal peptide" evidence="2">
    <location>
        <begin position="1"/>
        <end position="20"/>
    </location>
</feature>